<dbReference type="OrthoDB" id="9811531at2"/>
<evidence type="ECO:0000313" key="3">
    <source>
        <dbReference type="EMBL" id="MTU04217.1"/>
    </source>
</evidence>
<evidence type="ECO:0000313" key="1">
    <source>
        <dbReference type="EMBL" id="CDB46924.1"/>
    </source>
</evidence>
<keyword evidence="4" id="KW-1185">Reference proteome</keyword>
<dbReference type="InterPro" id="IPR012460">
    <property type="entry name" value="DUF1667"/>
</dbReference>
<dbReference type="Proteomes" id="UP000443070">
    <property type="component" value="Unassembled WGS sequence"/>
</dbReference>
<dbReference type="Proteomes" id="UP000484547">
    <property type="component" value="Unassembled WGS sequence"/>
</dbReference>
<proteinExistence type="predicted"/>
<dbReference type="EMBL" id="WNBW01000004">
    <property type="protein sequence ID" value="MTU04217.1"/>
    <property type="molecule type" value="Genomic_DNA"/>
</dbReference>
<dbReference type="SUPFAM" id="SSF53706">
    <property type="entry name" value="Formate dehydrogenase/DMSO reductase, domains 1-3"/>
    <property type="match status" value="1"/>
</dbReference>
<sequence length="125" mass="13354">MAVETRIMNCIMCPLGCEMTVTIEDGAVTSVTGNTCPRGPKYAHDEVVAPKRMLTSTVQVKGGLLPLLPVVSKTTLPKERILDCAAALRQIAVKAPVTEGQIIVENILGLGVDIIASRSMEAHRE</sequence>
<comment type="caution">
    <text evidence="1">The sequence shown here is derived from an EMBL/GenBank/DDBJ whole genome shotgun (WGS) entry which is preliminary data.</text>
</comment>
<protein>
    <submittedName>
        <fullName evidence="2">DUF1667 domain-containing protein</fullName>
    </submittedName>
</protein>
<name>A0A3G9GSF8_9FIRM</name>
<gene>
    <name evidence="1" type="ORF">BN533_01937</name>
    <name evidence="2" type="ORF">GMD11_07740</name>
    <name evidence="3" type="ORF">GMD18_07395</name>
</gene>
<dbReference type="SUPFAM" id="SSF160148">
    <property type="entry name" value="CPE0013-like"/>
    <property type="match status" value="1"/>
</dbReference>
<accession>A0A3G9GSF8</accession>
<reference evidence="1" key="1">
    <citation type="submission" date="2012-11" db="EMBL/GenBank/DDBJ databases">
        <title>Dependencies among metagenomic species, viruses, plasmids and units of genetic variation.</title>
        <authorList>
            <person name="Nielsen H.B."/>
            <person name="Almeida M."/>
            <person name="Juncker A.S."/>
            <person name="Rasmussen S."/>
            <person name="Li J."/>
            <person name="Sunagawa S."/>
            <person name="Plichta D."/>
            <person name="Gautier L."/>
            <person name="Le Chatelier E."/>
            <person name="Peletier E."/>
            <person name="Bonde I."/>
            <person name="Nielsen T."/>
            <person name="Manichanh C."/>
            <person name="Arumugam M."/>
            <person name="Batto J."/>
            <person name="Santos M.B.Q.D."/>
            <person name="Blom N."/>
            <person name="Borruel N."/>
            <person name="Burgdorf K.S."/>
            <person name="Boumezbeur F."/>
            <person name="Casellas F."/>
            <person name="Dore J."/>
            <person name="Guarner F."/>
            <person name="Hansen T."/>
            <person name="Hildebrand F."/>
            <person name="Kaas R.S."/>
            <person name="Kennedy S."/>
            <person name="Kristiansen K."/>
            <person name="Kultima J.R."/>
            <person name="Leonard P."/>
            <person name="Levenez F."/>
            <person name="Lund O."/>
            <person name="Moumen B."/>
            <person name="Le Paslier D."/>
            <person name="Pons N."/>
            <person name="Pedersen O."/>
            <person name="Prifti E."/>
            <person name="Qin J."/>
            <person name="Raes J."/>
            <person name="Tap J."/>
            <person name="Tims S."/>
            <person name="Ussery D.W."/>
            <person name="Yamada T."/>
            <person name="MetaHit consortium"/>
            <person name="Renault P."/>
            <person name="Sicheritz-Ponten T."/>
            <person name="Bork P."/>
            <person name="Wang J."/>
            <person name="Brunak S."/>
            <person name="Ehrlich S.D."/>
        </authorList>
    </citation>
    <scope>NUCLEOTIDE SEQUENCE [LARGE SCALE GENOMIC DNA]</scope>
</reference>
<accession>R6IKG6</accession>
<evidence type="ECO:0000313" key="4">
    <source>
        <dbReference type="Proteomes" id="UP000443070"/>
    </source>
</evidence>
<dbReference type="RefSeq" id="WP_021718837.1">
    <property type="nucleotide sequence ID" value="NZ_AP019004.1"/>
</dbReference>
<evidence type="ECO:0000313" key="5">
    <source>
        <dbReference type="Proteomes" id="UP000484547"/>
    </source>
</evidence>
<dbReference type="Gene3D" id="3.10.530.10">
    <property type="entry name" value="CPE0013-like"/>
    <property type="match status" value="1"/>
</dbReference>
<dbReference type="GeneID" id="49406108"/>
<dbReference type="InterPro" id="IPR036593">
    <property type="entry name" value="CPE0013-like_sf"/>
</dbReference>
<organism evidence="1">
    <name type="scientific">Phascolarctobacterium faecium</name>
    <dbReference type="NCBI Taxonomy" id="33025"/>
    <lineage>
        <taxon>Bacteria</taxon>
        <taxon>Bacillati</taxon>
        <taxon>Bacillota</taxon>
        <taxon>Negativicutes</taxon>
        <taxon>Acidaminococcales</taxon>
        <taxon>Acidaminococcaceae</taxon>
        <taxon>Phascolarctobacterium</taxon>
    </lineage>
</organism>
<dbReference type="PANTHER" id="PTHR39450">
    <property type="entry name" value="MOLYBDOPTERIN OXIDOREDUCTASE, 4FE-4S CLUSTER-BINDING SUBUNIT"/>
    <property type="match status" value="1"/>
</dbReference>
<reference evidence="4 5" key="2">
    <citation type="journal article" date="2019" name="Nat. Med.">
        <title>A library of human gut bacterial isolates paired with longitudinal multiomics data enables mechanistic microbiome research.</title>
        <authorList>
            <person name="Poyet M."/>
            <person name="Groussin M."/>
            <person name="Gibbons S.M."/>
            <person name="Avila-Pacheco J."/>
            <person name="Jiang X."/>
            <person name="Kearney S.M."/>
            <person name="Perrotta A.R."/>
            <person name="Berdy B."/>
            <person name="Zhao S."/>
            <person name="Lieberman T.D."/>
            <person name="Swanson P.K."/>
            <person name="Smith M."/>
            <person name="Roesemann S."/>
            <person name="Alexander J.E."/>
            <person name="Rich S.A."/>
            <person name="Livny J."/>
            <person name="Vlamakis H."/>
            <person name="Clish C."/>
            <person name="Bullock K."/>
            <person name="Deik A."/>
            <person name="Scott J."/>
            <person name="Pierce K.A."/>
            <person name="Xavier R.J."/>
            <person name="Alm E.J."/>
        </authorList>
    </citation>
    <scope>NUCLEOTIDE SEQUENCE [LARGE SCALE GENOMIC DNA]</scope>
    <source>
        <strain evidence="2 5">BIOML-A13</strain>
        <strain evidence="3 4">BIOML-A3</strain>
    </source>
</reference>
<evidence type="ECO:0000313" key="2">
    <source>
        <dbReference type="EMBL" id="MTT76153.1"/>
    </source>
</evidence>
<dbReference type="Pfam" id="PF07892">
    <property type="entry name" value="DUF1667"/>
    <property type="match status" value="1"/>
</dbReference>
<dbReference type="AlphaFoldDB" id="A0A3G9GSF8"/>
<dbReference type="EMBL" id="WNBM01000004">
    <property type="protein sequence ID" value="MTT76153.1"/>
    <property type="molecule type" value="Genomic_DNA"/>
</dbReference>
<dbReference type="PANTHER" id="PTHR39450:SF1">
    <property type="entry name" value="DUF1667 DOMAIN-CONTAINING PROTEIN"/>
    <property type="match status" value="1"/>
</dbReference>
<dbReference type="EMBL" id="CBDS010000101">
    <property type="protein sequence ID" value="CDB46924.1"/>
    <property type="molecule type" value="Genomic_DNA"/>
</dbReference>